<dbReference type="RefSeq" id="WP_284060831.1">
    <property type="nucleotide sequence ID" value="NZ_CP126158.1"/>
</dbReference>
<feature type="compositionally biased region" description="Acidic residues" evidence="1">
    <location>
        <begin position="239"/>
        <end position="248"/>
    </location>
</feature>
<feature type="region of interest" description="Disordered" evidence="1">
    <location>
        <begin position="235"/>
        <end position="363"/>
    </location>
</feature>
<organism evidence="2 3">
    <name type="scientific">Halobaculum halobium</name>
    <dbReference type="NCBI Taxonomy" id="3032281"/>
    <lineage>
        <taxon>Archaea</taxon>
        <taxon>Methanobacteriati</taxon>
        <taxon>Methanobacteriota</taxon>
        <taxon>Stenosarchaea group</taxon>
        <taxon>Halobacteria</taxon>
        <taxon>Halobacteriales</taxon>
        <taxon>Haloferacaceae</taxon>
        <taxon>Halobaculum</taxon>
    </lineage>
</organism>
<protein>
    <submittedName>
        <fullName evidence="2">Uncharacterized protein</fullName>
    </submittedName>
</protein>
<proteinExistence type="predicted"/>
<dbReference type="EMBL" id="JBHSWX010000012">
    <property type="protein sequence ID" value="MFC6786612.1"/>
    <property type="molecule type" value="Genomic_DNA"/>
</dbReference>
<feature type="compositionally biased region" description="Basic and acidic residues" evidence="1">
    <location>
        <begin position="279"/>
        <end position="308"/>
    </location>
</feature>
<feature type="compositionally biased region" description="Low complexity" evidence="1">
    <location>
        <begin position="269"/>
        <end position="278"/>
    </location>
</feature>
<evidence type="ECO:0000313" key="3">
    <source>
        <dbReference type="Proteomes" id="UP001596443"/>
    </source>
</evidence>
<gene>
    <name evidence="2" type="ORF">ACFQFD_11605</name>
</gene>
<comment type="caution">
    <text evidence="2">The sequence shown here is derived from an EMBL/GenBank/DDBJ whole genome shotgun (WGS) entry which is preliminary data.</text>
</comment>
<keyword evidence="3" id="KW-1185">Reference proteome</keyword>
<evidence type="ECO:0000313" key="2">
    <source>
        <dbReference type="EMBL" id="MFC6786612.1"/>
    </source>
</evidence>
<accession>A0ABD5THH1</accession>
<name>A0ABD5THH1_9EURY</name>
<dbReference type="GeneID" id="81209698"/>
<sequence length="363" mass="38685">MHRPAVPDAYIEEVAERTDFAVDDVRIGLRVLHDAVQDRIVEQYRRARDDSTPNHLLADDAASAWFAFAFADLRGELEAAGYEMDPDLLAAVAAVNMTVFQEVHDRTVSFPRDLADASDTPFFYPVYVAKPDWWREAETRALRALVGLLESGSSPAAALDAWAVDAAGADPDEWAAVRGVDAERVRANAEKAPDPAPEAADGLRAEARAGVPDGPYDPETDRLFVPTTDQLAAAREGNEEAANDVEGSDSDRERDASSGNDASTREPETAAAADAPPEQEQHTDPEQEQHADPDRLAALDPADLRSGDVEPADLPAYAVQGGDGDDAAPDADAGGRFVDGAAAFDRDAAADGDDDPGGDPDDR</sequence>
<feature type="compositionally biased region" description="Acidic residues" evidence="1">
    <location>
        <begin position="350"/>
        <end position="363"/>
    </location>
</feature>
<feature type="compositionally biased region" description="Low complexity" evidence="1">
    <location>
        <begin position="330"/>
        <end position="343"/>
    </location>
</feature>
<evidence type="ECO:0000256" key="1">
    <source>
        <dbReference type="SAM" id="MobiDB-lite"/>
    </source>
</evidence>
<dbReference type="Proteomes" id="UP001596443">
    <property type="component" value="Unassembled WGS sequence"/>
</dbReference>
<reference evidence="2 3" key="1">
    <citation type="journal article" date="2019" name="Int. J. Syst. Evol. Microbiol.">
        <title>The Global Catalogue of Microorganisms (GCM) 10K type strain sequencing project: providing services to taxonomists for standard genome sequencing and annotation.</title>
        <authorList>
            <consortium name="The Broad Institute Genomics Platform"/>
            <consortium name="The Broad Institute Genome Sequencing Center for Infectious Disease"/>
            <person name="Wu L."/>
            <person name="Ma J."/>
        </authorList>
    </citation>
    <scope>NUCLEOTIDE SEQUENCE [LARGE SCALE GENOMIC DNA]</scope>
    <source>
        <strain evidence="2 3">SYNS20</strain>
    </source>
</reference>
<dbReference type="AlphaFoldDB" id="A0ABD5THH1"/>